<dbReference type="GO" id="GO:0005634">
    <property type="term" value="C:nucleus"/>
    <property type="evidence" value="ECO:0007669"/>
    <property type="project" value="UniProtKB-SubCell"/>
</dbReference>
<dbReference type="AlphaFoldDB" id="A0A4S8L7G5"/>
<dbReference type="Proteomes" id="UP000297245">
    <property type="component" value="Unassembled WGS sequence"/>
</dbReference>
<reference evidence="4 5" key="1">
    <citation type="journal article" date="2019" name="Nat. Ecol. Evol.">
        <title>Megaphylogeny resolves global patterns of mushroom evolution.</title>
        <authorList>
            <person name="Varga T."/>
            <person name="Krizsan K."/>
            <person name="Foldi C."/>
            <person name="Dima B."/>
            <person name="Sanchez-Garcia M."/>
            <person name="Sanchez-Ramirez S."/>
            <person name="Szollosi G.J."/>
            <person name="Szarkandi J.G."/>
            <person name="Papp V."/>
            <person name="Albert L."/>
            <person name="Andreopoulos W."/>
            <person name="Angelini C."/>
            <person name="Antonin V."/>
            <person name="Barry K.W."/>
            <person name="Bougher N.L."/>
            <person name="Buchanan P."/>
            <person name="Buyck B."/>
            <person name="Bense V."/>
            <person name="Catcheside P."/>
            <person name="Chovatia M."/>
            <person name="Cooper J."/>
            <person name="Damon W."/>
            <person name="Desjardin D."/>
            <person name="Finy P."/>
            <person name="Geml J."/>
            <person name="Haridas S."/>
            <person name="Hughes K."/>
            <person name="Justo A."/>
            <person name="Karasinski D."/>
            <person name="Kautmanova I."/>
            <person name="Kiss B."/>
            <person name="Kocsube S."/>
            <person name="Kotiranta H."/>
            <person name="LaButti K.M."/>
            <person name="Lechner B.E."/>
            <person name="Liimatainen K."/>
            <person name="Lipzen A."/>
            <person name="Lukacs Z."/>
            <person name="Mihaltcheva S."/>
            <person name="Morgado L.N."/>
            <person name="Niskanen T."/>
            <person name="Noordeloos M.E."/>
            <person name="Ohm R.A."/>
            <person name="Ortiz-Santana B."/>
            <person name="Ovrebo C."/>
            <person name="Racz N."/>
            <person name="Riley R."/>
            <person name="Savchenko A."/>
            <person name="Shiryaev A."/>
            <person name="Soop K."/>
            <person name="Spirin V."/>
            <person name="Szebenyi C."/>
            <person name="Tomsovsky M."/>
            <person name="Tulloss R.E."/>
            <person name="Uehling J."/>
            <person name="Grigoriev I.V."/>
            <person name="Vagvolgyi C."/>
            <person name="Papp T."/>
            <person name="Martin F.M."/>
            <person name="Miettinen O."/>
            <person name="Hibbett D.S."/>
            <person name="Nagy L.G."/>
        </authorList>
    </citation>
    <scope>NUCLEOTIDE SEQUENCE [LARGE SCALE GENOMIC DNA]</scope>
    <source>
        <strain evidence="4 5">CBS 962.96</strain>
    </source>
</reference>
<proteinExistence type="predicted"/>
<accession>A0A4S8L7G5</accession>
<dbReference type="GO" id="GO:0006355">
    <property type="term" value="P:regulation of DNA-templated transcription"/>
    <property type="evidence" value="ECO:0007669"/>
    <property type="project" value="InterPro"/>
</dbReference>
<evidence type="ECO:0000256" key="2">
    <source>
        <dbReference type="ARBA" id="ARBA00023242"/>
    </source>
</evidence>
<protein>
    <submittedName>
        <fullName evidence="4">Uncharacterized protein</fullName>
    </submittedName>
</protein>
<feature type="compositionally biased region" description="Low complexity" evidence="3">
    <location>
        <begin position="23"/>
        <end position="53"/>
    </location>
</feature>
<organism evidence="4 5">
    <name type="scientific">Dendrothele bispora (strain CBS 962.96)</name>
    <dbReference type="NCBI Taxonomy" id="1314807"/>
    <lineage>
        <taxon>Eukaryota</taxon>
        <taxon>Fungi</taxon>
        <taxon>Dikarya</taxon>
        <taxon>Basidiomycota</taxon>
        <taxon>Agaricomycotina</taxon>
        <taxon>Agaricomycetes</taxon>
        <taxon>Agaricomycetidae</taxon>
        <taxon>Agaricales</taxon>
        <taxon>Agaricales incertae sedis</taxon>
        <taxon>Dendrothele</taxon>
    </lineage>
</organism>
<feature type="compositionally biased region" description="Basic residues" evidence="3">
    <location>
        <begin position="81"/>
        <end position="94"/>
    </location>
</feature>
<keyword evidence="2" id="KW-0539">Nucleus</keyword>
<dbReference type="PROSITE" id="PS00354">
    <property type="entry name" value="HMGI_Y"/>
    <property type="match status" value="1"/>
</dbReference>
<sequence length="106" mass="11015">MSNHDPPSYVRRYLNERRLNGQSIPTASTASTAAPSSPSTSIIPTTTITSSTSFSVPITPATHKRTATEELAGGSVPPAGKRPRGRPRGSRNKKSLGEDGGGANAQ</sequence>
<feature type="region of interest" description="Disordered" evidence="3">
    <location>
        <begin position="16"/>
        <end position="106"/>
    </location>
</feature>
<evidence type="ECO:0000256" key="3">
    <source>
        <dbReference type="SAM" id="MobiDB-lite"/>
    </source>
</evidence>
<name>A0A4S8L7G5_DENBC</name>
<evidence type="ECO:0000313" key="4">
    <source>
        <dbReference type="EMBL" id="THU84622.1"/>
    </source>
</evidence>
<dbReference type="EMBL" id="ML179589">
    <property type="protein sequence ID" value="THU84622.1"/>
    <property type="molecule type" value="Genomic_DNA"/>
</dbReference>
<evidence type="ECO:0000313" key="5">
    <source>
        <dbReference type="Proteomes" id="UP000297245"/>
    </source>
</evidence>
<evidence type="ECO:0000256" key="1">
    <source>
        <dbReference type="ARBA" id="ARBA00004123"/>
    </source>
</evidence>
<dbReference type="InterPro" id="IPR000637">
    <property type="entry name" value="HMGI/Y_DNA-bd_CS"/>
</dbReference>
<keyword evidence="5" id="KW-1185">Reference proteome</keyword>
<gene>
    <name evidence="4" type="ORF">K435DRAFT_400090</name>
</gene>
<comment type="subcellular location">
    <subcellularLocation>
        <location evidence="1">Nucleus</location>
    </subcellularLocation>
</comment>